<reference evidence="1 2" key="1">
    <citation type="submission" date="2024-01" db="EMBL/GenBank/DDBJ databases">
        <title>Multi-omics insights into the function and evolution of sodium benzoate biodegradation pathways in Benzoatithermus flavus gen. nov., sp. nov. from hot spring.</title>
        <authorList>
            <person name="Hu C.-J."/>
            <person name="Li W.-J."/>
        </authorList>
    </citation>
    <scope>NUCLEOTIDE SEQUENCE [LARGE SCALE GENOMIC DNA]</scope>
    <source>
        <strain evidence="1 2">SYSU G07066</strain>
    </source>
</reference>
<comment type="caution">
    <text evidence="1">The sequence shown here is derived from an EMBL/GenBank/DDBJ whole genome shotgun (WGS) entry which is preliminary data.</text>
</comment>
<sequence length="110" mass="12180">MTSELEALGEHVAIATGSDRELDRELDRVLTGDASTTPPDYTASVDRCIDLVHLVLPGWAWHVGWDASGILPYATLCRGRQRVEARAPTVPLALLRALVRARKELARHER</sequence>
<gene>
    <name evidence="1" type="ORF">U1T56_18290</name>
</gene>
<organism evidence="1 2">
    <name type="scientific">Benzoatithermus flavus</name>
    <dbReference type="NCBI Taxonomy" id="3108223"/>
    <lineage>
        <taxon>Bacteria</taxon>
        <taxon>Pseudomonadati</taxon>
        <taxon>Pseudomonadota</taxon>
        <taxon>Alphaproteobacteria</taxon>
        <taxon>Geminicoccales</taxon>
        <taxon>Geminicoccaceae</taxon>
        <taxon>Benzoatithermus</taxon>
    </lineage>
</organism>
<evidence type="ECO:0000313" key="2">
    <source>
        <dbReference type="Proteomes" id="UP001375743"/>
    </source>
</evidence>
<keyword evidence="2" id="KW-1185">Reference proteome</keyword>
<dbReference type="EMBL" id="JBBLZC010000021">
    <property type="protein sequence ID" value="MEK0085106.1"/>
    <property type="molecule type" value="Genomic_DNA"/>
</dbReference>
<name>A0ABU8XVK3_9PROT</name>
<evidence type="ECO:0000313" key="1">
    <source>
        <dbReference type="EMBL" id="MEK0085106.1"/>
    </source>
</evidence>
<protein>
    <submittedName>
        <fullName evidence="1">Uncharacterized protein</fullName>
    </submittedName>
</protein>
<proteinExistence type="predicted"/>
<accession>A0ABU8XVK3</accession>
<dbReference type="Proteomes" id="UP001375743">
    <property type="component" value="Unassembled WGS sequence"/>
</dbReference>
<dbReference type="RefSeq" id="WP_418160952.1">
    <property type="nucleotide sequence ID" value="NZ_JBBLZC010000021.1"/>
</dbReference>